<organism evidence="7 8">
    <name type="scientific">Spirosoma aureum</name>
    <dbReference type="NCBI Taxonomy" id="2692134"/>
    <lineage>
        <taxon>Bacteria</taxon>
        <taxon>Pseudomonadati</taxon>
        <taxon>Bacteroidota</taxon>
        <taxon>Cytophagia</taxon>
        <taxon>Cytophagales</taxon>
        <taxon>Cytophagaceae</taxon>
        <taxon>Spirosoma</taxon>
    </lineage>
</organism>
<feature type="chain" id="PRO_5026127709" evidence="5">
    <location>
        <begin position="23"/>
        <end position="149"/>
    </location>
</feature>
<keyword evidence="2 4" id="KW-0479">Metal-binding</keyword>
<dbReference type="PROSITE" id="PS51007">
    <property type="entry name" value="CYTC"/>
    <property type="match status" value="1"/>
</dbReference>
<dbReference type="InterPro" id="IPR009056">
    <property type="entry name" value="Cyt_c-like_dom"/>
</dbReference>
<evidence type="ECO:0000256" key="1">
    <source>
        <dbReference type="ARBA" id="ARBA00022617"/>
    </source>
</evidence>
<keyword evidence="3 4" id="KW-0408">Iron</keyword>
<dbReference type="GO" id="GO:0020037">
    <property type="term" value="F:heme binding"/>
    <property type="evidence" value="ECO:0007669"/>
    <property type="project" value="InterPro"/>
</dbReference>
<dbReference type="SUPFAM" id="SSF46626">
    <property type="entry name" value="Cytochrome c"/>
    <property type="match status" value="1"/>
</dbReference>
<dbReference type="InterPro" id="IPR051459">
    <property type="entry name" value="Cytochrome_c-type_DH"/>
</dbReference>
<evidence type="ECO:0000313" key="8">
    <source>
        <dbReference type="Proteomes" id="UP000501802"/>
    </source>
</evidence>
<feature type="signal peptide" evidence="5">
    <location>
        <begin position="1"/>
        <end position="22"/>
    </location>
</feature>
<proteinExistence type="predicted"/>
<dbReference type="KEGG" id="spib:G8759_16350"/>
<evidence type="ECO:0000256" key="5">
    <source>
        <dbReference type="SAM" id="SignalP"/>
    </source>
</evidence>
<keyword evidence="8" id="KW-1185">Reference proteome</keyword>
<dbReference type="GO" id="GO:0009055">
    <property type="term" value="F:electron transfer activity"/>
    <property type="evidence" value="ECO:0007669"/>
    <property type="project" value="InterPro"/>
</dbReference>
<dbReference type="PANTHER" id="PTHR35008">
    <property type="entry name" value="BLL4482 PROTEIN-RELATED"/>
    <property type="match status" value="1"/>
</dbReference>
<keyword evidence="1 4" id="KW-0349">Heme</keyword>
<dbReference type="PROSITE" id="PS51257">
    <property type="entry name" value="PROKAR_LIPOPROTEIN"/>
    <property type="match status" value="1"/>
</dbReference>
<dbReference type="GO" id="GO:0046872">
    <property type="term" value="F:metal ion binding"/>
    <property type="evidence" value="ECO:0007669"/>
    <property type="project" value="UniProtKB-KW"/>
</dbReference>
<feature type="domain" description="Cytochrome c" evidence="6">
    <location>
        <begin position="30"/>
        <end position="118"/>
    </location>
</feature>
<evidence type="ECO:0000256" key="4">
    <source>
        <dbReference type="PROSITE-ProRule" id="PRU00433"/>
    </source>
</evidence>
<gene>
    <name evidence="7" type="ORF">G8759_16350</name>
</gene>
<dbReference type="Gene3D" id="1.10.760.10">
    <property type="entry name" value="Cytochrome c-like domain"/>
    <property type="match status" value="1"/>
</dbReference>
<evidence type="ECO:0000256" key="2">
    <source>
        <dbReference type="ARBA" id="ARBA00022723"/>
    </source>
</evidence>
<accession>A0A6G9AP17</accession>
<dbReference type="EMBL" id="CP050063">
    <property type="protein sequence ID" value="QIP14074.1"/>
    <property type="molecule type" value="Genomic_DNA"/>
</dbReference>
<name>A0A6G9AP17_9BACT</name>
<dbReference type="InterPro" id="IPR036909">
    <property type="entry name" value="Cyt_c-like_dom_sf"/>
</dbReference>
<evidence type="ECO:0000259" key="6">
    <source>
        <dbReference type="PROSITE" id="PS51007"/>
    </source>
</evidence>
<evidence type="ECO:0000256" key="3">
    <source>
        <dbReference type="ARBA" id="ARBA00023004"/>
    </source>
</evidence>
<keyword evidence="5" id="KW-0732">Signal</keyword>
<dbReference type="Proteomes" id="UP000501802">
    <property type="component" value="Chromosome"/>
</dbReference>
<evidence type="ECO:0000313" key="7">
    <source>
        <dbReference type="EMBL" id="QIP14074.1"/>
    </source>
</evidence>
<dbReference type="RefSeq" id="WP_167209757.1">
    <property type="nucleotide sequence ID" value="NZ_CP050063.1"/>
</dbReference>
<dbReference type="AlphaFoldDB" id="A0A6G9AP17"/>
<sequence length="149" mass="16808">MKRFLGLSVLAFLLVGSLSCQSDEEIKRERYITEGILIYKNNCANCHQNKGEGVASLYPPLAGSDYLINKRDVYCLIRYGQQGPIVVNGKAYNRPMPPQPQLSDLEVAELITYIYSEWGGEKKLFDVKQISPILEQCKDRPVLNNIAPN</sequence>
<reference evidence="7 8" key="1">
    <citation type="submission" date="2020-03" db="EMBL/GenBank/DDBJ databases">
        <authorList>
            <person name="Kim M.K."/>
        </authorList>
    </citation>
    <scope>NUCLEOTIDE SEQUENCE [LARGE SCALE GENOMIC DNA]</scope>
    <source>
        <strain evidence="7 8">BT328</strain>
    </source>
</reference>
<dbReference type="PANTHER" id="PTHR35008:SF8">
    <property type="entry name" value="ALCOHOL DEHYDROGENASE CYTOCHROME C SUBUNIT"/>
    <property type="match status" value="1"/>
</dbReference>
<dbReference type="Pfam" id="PF00034">
    <property type="entry name" value="Cytochrom_C"/>
    <property type="match status" value="1"/>
</dbReference>
<protein>
    <submittedName>
        <fullName evidence="7">Cytochrome c</fullName>
    </submittedName>
</protein>